<dbReference type="AlphaFoldDB" id="A0A9W6SW96"/>
<feature type="region of interest" description="Disordered" evidence="1">
    <location>
        <begin position="170"/>
        <end position="215"/>
    </location>
</feature>
<keyword evidence="3" id="KW-1185">Reference proteome</keyword>
<protein>
    <submittedName>
        <fullName evidence="2">Unnamed protein product</fullName>
    </submittedName>
</protein>
<dbReference type="EMBL" id="BSXU01008847">
    <property type="protein sequence ID" value="GME67475.1"/>
    <property type="molecule type" value="Genomic_DNA"/>
</dbReference>
<feature type="compositionally biased region" description="Basic residues" evidence="1">
    <location>
        <begin position="1"/>
        <end position="19"/>
    </location>
</feature>
<dbReference type="OrthoDB" id="3989397at2759"/>
<evidence type="ECO:0000256" key="1">
    <source>
        <dbReference type="SAM" id="MobiDB-lite"/>
    </source>
</evidence>
<accession>A0A9W6SW96</accession>
<evidence type="ECO:0000313" key="2">
    <source>
        <dbReference type="EMBL" id="GME67475.1"/>
    </source>
</evidence>
<reference evidence="2" key="1">
    <citation type="submission" date="2023-04" db="EMBL/GenBank/DDBJ databases">
        <title>Ambrosiozyma monospora NBRC 1965.</title>
        <authorList>
            <person name="Ichikawa N."/>
            <person name="Sato H."/>
            <person name="Tonouchi N."/>
        </authorList>
    </citation>
    <scope>NUCLEOTIDE SEQUENCE</scope>
    <source>
        <strain evidence="2">NBRC 1965</strain>
    </source>
</reference>
<proteinExistence type="predicted"/>
<feature type="region of interest" description="Disordered" evidence="1">
    <location>
        <begin position="1"/>
        <end position="25"/>
    </location>
</feature>
<gene>
    <name evidence="2" type="ORF">Amon01_000886000</name>
</gene>
<feature type="compositionally biased region" description="Acidic residues" evidence="1">
    <location>
        <begin position="191"/>
        <end position="214"/>
    </location>
</feature>
<dbReference type="Proteomes" id="UP001165063">
    <property type="component" value="Unassembled WGS sequence"/>
</dbReference>
<evidence type="ECO:0000313" key="3">
    <source>
        <dbReference type="Proteomes" id="UP001165063"/>
    </source>
</evidence>
<sequence>MTKIAKTVKTKSKSRSKTKKSNDFSSDLREAKIAKFHRNEQNHQHNLITYSSYNKLLHHLQLSLNGNSEYINFPERDLIGIVMNVILLADYNCAELQKELNNHGEYSLIPINMQSFTYMCDLFDAVTKKQINGKKLAKEDAKKLKDVLLSVFQFMANEFISRKRSRVNYDEDDHESGKKRRKRNNRNSSAADDDDDEEEEDDDDDDDDDSDSESDTTIAHLDLSMLGQAGPTKLFNPTDFFGNKPLTSGHVDVWNIFNWYFRCCLAKAKPLFKLNFDLYNKFVHLILRFYEWELSLVEVQFKNAKSIDATLRKQIVESTMLYQNVKNLSRYSPKNSIAEFVKIVLGNMAHCMEAQSNFANDERLVSGYVSRNRTLSDPDDEDGKSTLGSGTMFARKKLLYLYYVILKLGGFSDNVQTYIEEVTSKMLLLKYEDLIELFHCSIDDSVYERQVGMLLPVSMEMLSIITNEDEFFYNNEWEISNSDFINTTYLKIIAGVKKLDKVVVDKFKFLINFQIATWMDFNWDEINDTHKKKNKANLLKALKMIERKHPSSLNLYKIYEMKLMLI</sequence>
<organism evidence="2 3">
    <name type="scientific">Ambrosiozyma monospora</name>
    <name type="common">Yeast</name>
    <name type="synonym">Endomycopsis monosporus</name>
    <dbReference type="NCBI Taxonomy" id="43982"/>
    <lineage>
        <taxon>Eukaryota</taxon>
        <taxon>Fungi</taxon>
        <taxon>Dikarya</taxon>
        <taxon>Ascomycota</taxon>
        <taxon>Saccharomycotina</taxon>
        <taxon>Pichiomycetes</taxon>
        <taxon>Pichiales</taxon>
        <taxon>Pichiaceae</taxon>
        <taxon>Ambrosiozyma</taxon>
    </lineage>
</organism>
<comment type="caution">
    <text evidence="2">The sequence shown here is derived from an EMBL/GenBank/DDBJ whole genome shotgun (WGS) entry which is preliminary data.</text>
</comment>
<name>A0A9W6SW96_AMBMO</name>